<sequence length="478" mass="53324">MATTYLHEGDWTDSSGTEVGSEFSEGRRSLRPNQVFHPPSYHHFRSGLSMELEDSTWQLEQHELERCLIGYVADVRRFVSYIVQMHVNDLWNLEGSVHVQLYGLPLECFTEEAGFSLGRAVGEVVKVDIDSLMPRNIWFLRLKVWVSLDRPVISGFFLKFRDGQQHWISCDYERLCKVCRNCGRVCHTITTCSISFEEAQQKIDANLQDIGRRLHSQVMIQDTHPMYSASIRANAHRPDRRTTRIFQNTTNSHMEIPKEVGPSNNGHNANMDADFAVMWERDWDTGLQQGTPGDSETSLPALRRDGVLPPASSLDTRPVASNVLLGLGQVPVDLVGELKVMWNQWEGQLSLMGIRPGQLVIEGVGELTASPRQAQQNYPGASSINGIDQASLSDSNEDVLRALQINGPSLRLNIPMGEAPIIIRAFTRASPRMWTNVGSVTFEVGQTSSMMENGPQSSTLVAKPSPLSPPLSIQSGLQ</sequence>
<keyword evidence="2" id="KW-1185">Reference proteome</keyword>
<evidence type="ECO:0000313" key="1">
    <source>
        <dbReference type="EMBL" id="KAI8025733.1"/>
    </source>
</evidence>
<organism evidence="1 2">
    <name type="scientific">Camellia lanceoleosa</name>
    <dbReference type="NCBI Taxonomy" id="1840588"/>
    <lineage>
        <taxon>Eukaryota</taxon>
        <taxon>Viridiplantae</taxon>
        <taxon>Streptophyta</taxon>
        <taxon>Embryophyta</taxon>
        <taxon>Tracheophyta</taxon>
        <taxon>Spermatophyta</taxon>
        <taxon>Magnoliopsida</taxon>
        <taxon>eudicotyledons</taxon>
        <taxon>Gunneridae</taxon>
        <taxon>Pentapetalae</taxon>
        <taxon>asterids</taxon>
        <taxon>Ericales</taxon>
        <taxon>Theaceae</taxon>
        <taxon>Camellia</taxon>
    </lineage>
</organism>
<name>A0ACC0IK17_9ERIC</name>
<accession>A0ACC0IK17</accession>
<gene>
    <name evidence="1" type="ORF">LOK49_LG02G00335</name>
</gene>
<dbReference type="Proteomes" id="UP001060215">
    <property type="component" value="Chromosome 3"/>
</dbReference>
<protein>
    <submittedName>
        <fullName evidence="1">Uncharacterized protein</fullName>
    </submittedName>
</protein>
<reference evidence="1 2" key="1">
    <citation type="journal article" date="2022" name="Plant J.">
        <title>Chromosome-level genome of Camellia lanceoleosa provides a valuable resource for understanding genome evolution and self-incompatibility.</title>
        <authorList>
            <person name="Gong W."/>
            <person name="Xiao S."/>
            <person name="Wang L."/>
            <person name="Liao Z."/>
            <person name="Chang Y."/>
            <person name="Mo W."/>
            <person name="Hu G."/>
            <person name="Li W."/>
            <person name="Zhao G."/>
            <person name="Zhu H."/>
            <person name="Hu X."/>
            <person name="Ji K."/>
            <person name="Xiang X."/>
            <person name="Song Q."/>
            <person name="Yuan D."/>
            <person name="Jin S."/>
            <person name="Zhang L."/>
        </authorList>
    </citation>
    <scope>NUCLEOTIDE SEQUENCE [LARGE SCALE GENOMIC DNA]</scope>
    <source>
        <strain evidence="1">SQ_2022a</strain>
    </source>
</reference>
<dbReference type="EMBL" id="CM045760">
    <property type="protein sequence ID" value="KAI8025733.1"/>
    <property type="molecule type" value="Genomic_DNA"/>
</dbReference>
<evidence type="ECO:0000313" key="2">
    <source>
        <dbReference type="Proteomes" id="UP001060215"/>
    </source>
</evidence>
<comment type="caution">
    <text evidence="1">The sequence shown here is derived from an EMBL/GenBank/DDBJ whole genome shotgun (WGS) entry which is preliminary data.</text>
</comment>
<proteinExistence type="predicted"/>